<feature type="DNA-binding region" description="H-T-H motif" evidence="4">
    <location>
        <begin position="32"/>
        <end position="51"/>
    </location>
</feature>
<dbReference type="InterPro" id="IPR050109">
    <property type="entry name" value="HTH-type_TetR-like_transc_reg"/>
</dbReference>
<keyword evidence="1" id="KW-0805">Transcription regulation</keyword>
<proteinExistence type="predicted"/>
<feature type="region of interest" description="Disordered" evidence="5">
    <location>
        <begin position="202"/>
        <end position="222"/>
    </location>
</feature>
<dbReference type="SUPFAM" id="SSF46689">
    <property type="entry name" value="Homeodomain-like"/>
    <property type="match status" value="1"/>
</dbReference>
<evidence type="ECO:0000256" key="4">
    <source>
        <dbReference type="PROSITE-ProRule" id="PRU00335"/>
    </source>
</evidence>
<keyword evidence="3" id="KW-0804">Transcription</keyword>
<dbReference type="AlphaFoldDB" id="A0A511D8H9"/>
<evidence type="ECO:0000256" key="5">
    <source>
        <dbReference type="SAM" id="MobiDB-lite"/>
    </source>
</evidence>
<evidence type="ECO:0000256" key="3">
    <source>
        <dbReference type="ARBA" id="ARBA00023163"/>
    </source>
</evidence>
<dbReference type="Pfam" id="PF00440">
    <property type="entry name" value="TetR_N"/>
    <property type="match status" value="1"/>
</dbReference>
<dbReference type="Gene3D" id="1.10.357.10">
    <property type="entry name" value="Tetracycline Repressor, domain 2"/>
    <property type="match status" value="1"/>
</dbReference>
<evidence type="ECO:0000256" key="2">
    <source>
        <dbReference type="ARBA" id="ARBA00023125"/>
    </source>
</evidence>
<keyword evidence="2 4" id="KW-0238">DNA-binding</keyword>
<dbReference type="InterPro" id="IPR009057">
    <property type="entry name" value="Homeodomain-like_sf"/>
</dbReference>
<evidence type="ECO:0000259" key="6">
    <source>
        <dbReference type="PROSITE" id="PS50977"/>
    </source>
</evidence>
<evidence type="ECO:0000313" key="8">
    <source>
        <dbReference type="Proteomes" id="UP000321328"/>
    </source>
</evidence>
<dbReference type="Gene3D" id="1.10.10.60">
    <property type="entry name" value="Homeodomain-like"/>
    <property type="match status" value="1"/>
</dbReference>
<organism evidence="7 8">
    <name type="scientific">Pseudonocardia asaccharolytica DSM 44247 = NBRC 16224</name>
    <dbReference type="NCBI Taxonomy" id="1123024"/>
    <lineage>
        <taxon>Bacteria</taxon>
        <taxon>Bacillati</taxon>
        <taxon>Actinomycetota</taxon>
        <taxon>Actinomycetes</taxon>
        <taxon>Pseudonocardiales</taxon>
        <taxon>Pseudonocardiaceae</taxon>
        <taxon>Pseudonocardia</taxon>
    </lineage>
</organism>
<accession>A0A511D8H9</accession>
<evidence type="ECO:0000256" key="1">
    <source>
        <dbReference type="ARBA" id="ARBA00023015"/>
    </source>
</evidence>
<dbReference type="InterPro" id="IPR001647">
    <property type="entry name" value="HTH_TetR"/>
</dbReference>
<dbReference type="GO" id="GO:0003700">
    <property type="term" value="F:DNA-binding transcription factor activity"/>
    <property type="evidence" value="ECO:0007669"/>
    <property type="project" value="TreeGrafter"/>
</dbReference>
<dbReference type="PROSITE" id="PS50977">
    <property type="entry name" value="HTH_TETR_2"/>
    <property type="match status" value="1"/>
</dbReference>
<feature type="domain" description="HTH tetR-type" evidence="6">
    <location>
        <begin position="7"/>
        <end position="69"/>
    </location>
</feature>
<reference evidence="7 8" key="1">
    <citation type="submission" date="2019-07" db="EMBL/GenBank/DDBJ databases">
        <title>Whole genome shotgun sequence of Pseudonocardia asaccharolytica NBRC 16224.</title>
        <authorList>
            <person name="Hosoyama A."/>
            <person name="Uohara A."/>
            <person name="Ohji S."/>
            <person name="Ichikawa N."/>
        </authorList>
    </citation>
    <scope>NUCLEOTIDE SEQUENCE [LARGE SCALE GENOMIC DNA]</scope>
    <source>
        <strain evidence="7 8">NBRC 16224</strain>
    </source>
</reference>
<feature type="compositionally biased region" description="Basic and acidic residues" evidence="5">
    <location>
        <begin position="212"/>
        <end position="222"/>
    </location>
</feature>
<protein>
    <submittedName>
        <fullName evidence="7">TetR family transcriptional regulator</fullName>
    </submittedName>
</protein>
<keyword evidence="8" id="KW-1185">Reference proteome</keyword>
<dbReference type="PANTHER" id="PTHR30055">
    <property type="entry name" value="HTH-TYPE TRANSCRIPTIONAL REGULATOR RUTR"/>
    <property type="match status" value="1"/>
</dbReference>
<evidence type="ECO:0000313" key="7">
    <source>
        <dbReference type="EMBL" id="GEL20723.1"/>
    </source>
</evidence>
<gene>
    <name evidence="7" type="ORF">PA7_45600</name>
</gene>
<name>A0A511D8H9_9PSEU</name>
<dbReference type="PANTHER" id="PTHR30055:SF234">
    <property type="entry name" value="HTH-TYPE TRANSCRIPTIONAL REGULATOR BETI"/>
    <property type="match status" value="1"/>
</dbReference>
<dbReference type="GO" id="GO:0000976">
    <property type="term" value="F:transcription cis-regulatory region binding"/>
    <property type="evidence" value="ECO:0007669"/>
    <property type="project" value="TreeGrafter"/>
</dbReference>
<sequence>MLACGMASTRDRLLAEGMRLFGEQGYASTSVAQIEAAAGLSPGSGSMYKHFRSKKELLAEGMERLLSGGRTPVAQLGSRDPAALAAQLTAAARAGLRRMDEDRDLSRLLFRGLDAFPDLLARFGDGEIGRFHRAITAMLTELAGDGGETVDWAAIAVVLQGATAHYWLLADLFDRHPTGVDEDRFVAAAASLVVALLAGPPSAGPVPAEAARQIHEPTEGTR</sequence>
<dbReference type="Proteomes" id="UP000321328">
    <property type="component" value="Unassembled WGS sequence"/>
</dbReference>
<dbReference type="EMBL" id="BJVI01000087">
    <property type="protein sequence ID" value="GEL20723.1"/>
    <property type="molecule type" value="Genomic_DNA"/>
</dbReference>
<comment type="caution">
    <text evidence="7">The sequence shown here is derived from an EMBL/GenBank/DDBJ whole genome shotgun (WGS) entry which is preliminary data.</text>
</comment>